<dbReference type="Proteomes" id="UP000054477">
    <property type="component" value="Unassembled WGS sequence"/>
</dbReference>
<evidence type="ECO:0000313" key="1">
    <source>
        <dbReference type="EMBL" id="KIK00811.1"/>
    </source>
</evidence>
<accession>A0A0C9X6W8</accession>
<reference evidence="2" key="2">
    <citation type="submission" date="2015-01" db="EMBL/GenBank/DDBJ databases">
        <title>Evolutionary Origins and Diversification of the Mycorrhizal Mutualists.</title>
        <authorList>
            <consortium name="DOE Joint Genome Institute"/>
            <consortium name="Mycorrhizal Genomics Consortium"/>
            <person name="Kohler A."/>
            <person name="Kuo A."/>
            <person name="Nagy L.G."/>
            <person name="Floudas D."/>
            <person name="Copeland A."/>
            <person name="Barry K.W."/>
            <person name="Cichocki N."/>
            <person name="Veneault-Fourrey C."/>
            <person name="LaButti K."/>
            <person name="Lindquist E.A."/>
            <person name="Lipzen A."/>
            <person name="Lundell T."/>
            <person name="Morin E."/>
            <person name="Murat C."/>
            <person name="Riley R."/>
            <person name="Ohm R."/>
            <person name="Sun H."/>
            <person name="Tunlid A."/>
            <person name="Henrissat B."/>
            <person name="Grigoriev I.V."/>
            <person name="Hibbett D.S."/>
            <person name="Martin F."/>
        </authorList>
    </citation>
    <scope>NUCLEOTIDE SEQUENCE [LARGE SCALE GENOMIC DNA]</scope>
    <source>
        <strain evidence="2">LaAM-08-1</strain>
    </source>
</reference>
<reference evidence="1 2" key="1">
    <citation type="submission" date="2014-04" db="EMBL/GenBank/DDBJ databases">
        <authorList>
            <consortium name="DOE Joint Genome Institute"/>
            <person name="Kuo A."/>
            <person name="Kohler A."/>
            <person name="Nagy L.G."/>
            <person name="Floudas D."/>
            <person name="Copeland A."/>
            <person name="Barry K.W."/>
            <person name="Cichocki N."/>
            <person name="Veneault-Fourrey C."/>
            <person name="LaButti K."/>
            <person name="Lindquist E.A."/>
            <person name="Lipzen A."/>
            <person name="Lundell T."/>
            <person name="Morin E."/>
            <person name="Murat C."/>
            <person name="Sun H."/>
            <person name="Tunlid A."/>
            <person name="Henrissat B."/>
            <person name="Grigoriev I.V."/>
            <person name="Hibbett D.S."/>
            <person name="Martin F."/>
            <person name="Nordberg H.P."/>
            <person name="Cantor M.N."/>
            <person name="Hua S.X."/>
        </authorList>
    </citation>
    <scope>NUCLEOTIDE SEQUENCE [LARGE SCALE GENOMIC DNA]</scope>
    <source>
        <strain evidence="1 2">LaAM-08-1</strain>
    </source>
</reference>
<name>A0A0C9X6W8_9AGAR</name>
<dbReference type="AlphaFoldDB" id="A0A0C9X6W8"/>
<dbReference type="HOGENOM" id="CLU_1489255_0_0_1"/>
<organism evidence="1 2">
    <name type="scientific">Laccaria amethystina LaAM-08-1</name>
    <dbReference type="NCBI Taxonomy" id="1095629"/>
    <lineage>
        <taxon>Eukaryota</taxon>
        <taxon>Fungi</taxon>
        <taxon>Dikarya</taxon>
        <taxon>Basidiomycota</taxon>
        <taxon>Agaricomycotina</taxon>
        <taxon>Agaricomycetes</taxon>
        <taxon>Agaricomycetidae</taxon>
        <taxon>Agaricales</taxon>
        <taxon>Agaricineae</taxon>
        <taxon>Hydnangiaceae</taxon>
        <taxon>Laccaria</taxon>
    </lineage>
</organism>
<keyword evidence="2" id="KW-1185">Reference proteome</keyword>
<gene>
    <name evidence="1" type="ORF">K443DRAFT_7390</name>
</gene>
<protein>
    <submittedName>
        <fullName evidence="1">Uncharacterized protein</fullName>
    </submittedName>
</protein>
<sequence length="181" mass="20336">MILDRSPRSVQTVSTPKTRLFWYSIAWQSPPNDLNAFVNIEALNFLPTPGMPQLVVFLPPSSFQPHRLARLHGQSGILRLHVRLFLAACRKSDLPAHRPLDSASADNEAVYYPSSNGDLAAPQARHSDLQKTKPYRLVTSKEFPSSEYFPNKDWTNSLQSAKSKLSSVAITSRSWSRQADM</sequence>
<dbReference type="EMBL" id="KN838618">
    <property type="protein sequence ID" value="KIK00811.1"/>
    <property type="molecule type" value="Genomic_DNA"/>
</dbReference>
<proteinExistence type="predicted"/>
<evidence type="ECO:0000313" key="2">
    <source>
        <dbReference type="Proteomes" id="UP000054477"/>
    </source>
</evidence>